<sequence length="638" mass="68694">MDSGQMSDDSLDLGMDEDPPISFIRSSAADFPLGDEIDVWASGAKISKIVVAVDKYEIPEPISAPTTQDFTMDTDLPVVQTPTDATPLQADLVPSEDILAHLSASKSPSPRAMSPSSPTYYPSPLSDDPMPFADFQGEGGTADRVSESAISDLSEDMQADGNSSPIETPNKRRRLDKPARHSPSSSILSSPPADPDDAPAERKRKHPKPPTGILHSAMMGPRRLRPFGVSLPPILCDTTAYEFEIPNFLSAVAAYECQGGFHRRSRPLDAWGIPLPDEVRSTKYAPKEFRLPADIMRPAAPAPAPAPAPPPVVLPQQPKQLPRPRIPGVGPVLINSFRLGPPSGTESVIAPTPMLFAHDRLWIPYTPPTYGAAGSTPSGSGITQNPVHPSNALPPLRLPTHPPISKALAPVRWNPLVTYKPGVALSSHRSRGGDDDAEAPEFTTMRKRPPQTAIRPGGTPSASTSASPLTPATNAEARELTLPVRKRPLPPPVRPRAAPRAPASTPALVLAVLPHRSNSARAHRSLYSAFGVALPPHLLRPHSAPQTEYQIPNFLEAIASFEMRVVPGAGGERRHVRTRITDAFGVSLPELLLKFQETPAVFQLPDEVFVTGELPARVLVAGEPVFEEEEEEEEEEED</sequence>
<feature type="compositionally biased region" description="Low complexity" evidence="1">
    <location>
        <begin position="181"/>
        <end position="191"/>
    </location>
</feature>
<dbReference type="Proteomes" id="UP001215598">
    <property type="component" value="Unassembled WGS sequence"/>
</dbReference>
<dbReference type="EMBL" id="JARKIB010000118">
    <property type="protein sequence ID" value="KAJ7737066.1"/>
    <property type="molecule type" value="Genomic_DNA"/>
</dbReference>
<feature type="region of interest" description="Disordered" evidence="1">
    <location>
        <begin position="424"/>
        <end position="501"/>
    </location>
</feature>
<comment type="caution">
    <text evidence="2">The sequence shown here is derived from an EMBL/GenBank/DDBJ whole genome shotgun (WGS) entry which is preliminary data.</text>
</comment>
<feature type="region of interest" description="Disordered" evidence="1">
    <location>
        <begin position="104"/>
        <end position="219"/>
    </location>
</feature>
<reference evidence="2" key="1">
    <citation type="submission" date="2023-03" db="EMBL/GenBank/DDBJ databases">
        <title>Massive genome expansion in bonnet fungi (Mycena s.s.) driven by repeated elements and novel gene families across ecological guilds.</title>
        <authorList>
            <consortium name="Lawrence Berkeley National Laboratory"/>
            <person name="Harder C.B."/>
            <person name="Miyauchi S."/>
            <person name="Viragh M."/>
            <person name="Kuo A."/>
            <person name="Thoen E."/>
            <person name="Andreopoulos B."/>
            <person name="Lu D."/>
            <person name="Skrede I."/>
            <person name="Drula E."/>
            <person name="Henrissat B."/>
            <person name="Morin E."/>
            <person name="Kohler A."/>
            <person name="Barry K."/>
            <person name="LaButti K."/>
            <person name="Morin E."/>
            <person name="Salamov A."/>
            <person name="Lipzen A."/>
            <person name="Mereny Z."/>
            <person name="Hegedus B."/>
            <person name="Baldrian P."/>
            <person name="Stursova M."/>
            <person name="Weitz H."/>
            <person name="Taylor A."/>
            <person name="Grigoriev I.V."/>
            <person name="Nagy L.G."/>
            <person name="Martin F."/>
            <person name="Kauserud H."/>
        </authorList>
    </citation>
    <scope>NUCLEOTIDE SEQUENCE</scope>
    <source>
        <strain evidence="2">CBHHK182m</strain>
    </source>
</reference>
<name>A0AAD7MXX5_9AGAR</name>
<keyword evidence="3" id="KW-1185">Reference proteome</keyword>
<proteinExistence type="predicted"/>
<evidence type="ECO:0000313" key="2">
    <source>
        <dbReference type="EMBL" id="KAJ7737066.1"/>
    </source>
</evidence>
<dbReference type="AlphaFoldDB" id="A0AAD7MXX5"/>
<feature type="region of interest" description="Disordered" evidence="1">
    <location>
        <begin position="373"/>
        <end position="393"/>
    </location>
</feature>
<gene>
    <name evidence="2" type="ORF">B0H16DRAFT_1572518</name>
</gene>
<organism evidence="2 3">
    <name type="scientific">Mycena metata</name>
    <dbReference type="NCBI Taxonomy" id="1033252"/>
    <lineage>
        <taxon>Eukaryota</taxon>
        <taxon>Fungi</taxon>
        <taxon>Dikarya</taxon>
        <taxon>Basidiomycota</taxon>
        <taxon>Agaricomycotina</taxon>
        <taxon>Agaricomycetes</taxon>
        <taxon>Agaricomycetidae</taxon>
        <taxon>Agaricales</taxon>
        <taxon>Marasmiineae</taxon>
        <taxon>Mycenaceae</taxon>
        <taxon>Mycena</taxon>
    </lineage>
</organism>
<feature type="compositionally biased region" description="Low complexity" evidence="1">
    <location>
        <begin position="104"/>
        <end position="129"/>
    </location>
</feature>
<evidence type="ECO:0000313" key="3">
    <source>
        <dbReference type="Proteomes" id="UP001215598"/>
    </source>
</evidence>
<accession>A0AAD7MXX5</accession>
<feature type="compositionally biased region" description="Polar residues" evidence="1">
    <location>
        <begin position="375"/>
        <end position="388"/>
    </location>
</feature>
<evidence type="ECO:0000256" key="1">
    <source>
        <dbReference type="SAM" id="MobiDB-lite"/>
    </source>
</evidence>
<protein>
    <submittedName>
        <fullName evidence="2">Uncharacterized protein</fullName>
    </submittedName>
</protein>
<feature type="compositionally biased region" description="Low complexity" evidence="1">
    <location>
        <begin position="456"/>
        <end position="483"/>
    </location>
</feature>